<dbReference type="CDD" id="cd00317">
    <property type="entry name" value="cyclophilin"/>
    <property type="match status" value="1"/>
</dbReference>
<evidence type="ECO:0000313" key="6">
    <source>
        <dbReference type="EMBL" id="TXC68388.1"/>
    </source>
</evidence>
<dbReference type="InterPro" id="IPR002130">
    <property type="entry name" value="Cyclophilin-type_PPIase_dom"/>
</dbReference>
<comment type="function">
    <text evidence="3">PPIases accelerate the folding of proteins. It catalyzes the cis-trans isomerization of proline imidic peptide bonds in oligopeptides.</text>
</comment>
<comment type="similarity">
    <text evidence="3">Belongs to the cyclophilin-type PPIase family.</text>
</comment>
<keyword evidence="2 3" id="KW-0413">Isomerase</keyword>
<dbReference type="EC" id="5.2.1.8" evidence="3"/>
<proteinExistence type="inferred from homology"/>
<evidence type="ECO:0000259" key="5">
    <source>
        <dbReference type="PROSITE" id="PS50072"/>
    </source>
</evidence>
<dbReference type="GO" id="GO:0003755">
    <property type="term" value="F:peptidyl-prolyl cis-trans isomerase activity"/>
    <property type="evidence" value="ECO:0007669"/>
    <property type="project" value="UniProtKB-UniRule"/>
</dbReference>
<dbReference type="Proteomes" id="UP000321129">
    <property type="component" value="Unassembled WGS sequence"/>
</dbReference>
<dbReference type="PANTHER" id="PTHR45625">
    <property type="entry name" value="PEPTIDYL-PROLYL CIS-TRANS ISOMERASE-RELATED"/>
    <property type="match status" value="1"/>
</dbReference>
<dbReference type="OrthoDB" id="9807797at2"/>
<dbReference type="PRINTS" id="PR00153">
    <property type="entry name" value="CSAPPISMRASE"/>
</dbReference>
<accession>A0A5C6U9W0</accession>
<dbReference type="Pfam" id="PF00160">
    <property type="entry name" value="Pro_isomerase"/>
    <property type="match status" value="1"/>
</dbReference>
<dbReference type="Gene3D" id="2.40.100.10">
    <property type="entry name" value="Cyclophilin-like"/>
    <property type="match status" value="1"/>
</dbReference>
<feature type="domain" description="PPIase cyclophilin-type" evidence="5">
    <location>
        <begin position="64"/>
        <end position="205"/>
    </location>
</feature>
<dbReference type="EMBL" id="VOPY01000003">
    <property type="protein sequence ID" value="TXC68388.1"/>
    <property type="molecule type" value="Genomic_DNA"/>
</dbReference>
<evidence type="ECO:0000256" key="3">
    <source>
        <dbReference type="RuleBase" id="RU363019"/>
    </source>
</evidence>
<dbReference type="PANTHER" id="PTHR45625:SF4">
    <property type="entry name" value="PEPTIDYLPROLYL ISOMERASE DOMAIN AND WD REPEAT-CONTAINING PROTEIN 1"/>
    <property type="match status" value="1"/>
</dbReference>
<keyword evidence="1 3" id="KW-0697">Rotamase</keyword>
<organism evidence="6 7">
    <name type="scientific">Flavisphingopyxis soli</name>
    <dbReference type="NCBI Taxonomy" id="2601267"/>
    <lineage>
        <taxon>Bacteria</taxon>
        <taxon>Pseudomonadati</taxon>
        <taxon>Pseudomonadota</taxon>
        <taxon>Alphaproteobacteria</taxon>
        <taxon>Sphingomonadales</taxon>
        <taxon>Sphingopyxidaceae</taxon>
        <taxon>Flavisphingopyxis</taxon>
    </lineage>
</organism>
<comment type="catalytic activity">
    <reaction evidence="3">
        <text>[protein]-peptidylproline (omega=180) = [protein]-peptidylproline (omega=0)</text>
        <dbReference type="Rhea" id="RHEA:16237"/>
        <dbReference type="Rhea" id="RHEA-COMP:10747"/>
        <dbReference type="Rhea" id="RHEA-COMP:10748"/>
        <dbReference type="ChEBI" id="CHEBI:83833"/>
        <dbReference type="ChEBI" id="CHEBI:83834"/>
        <dbReference type="EC" id="5.2.1.8"/>
    </reaction>
</comment>
<evidence type="ECO:0000313" key="7">
    <source>
        <dbReference type="Proteomes" id="UP000321129"/>
    </source>
</evidence>
<keyword evidence="7" id="KW-1185">Reference proteome</keyword>
<feature type="signal peptide" evidence="3">
    <location>
        <begin position="1"/>
        <end position="23"/>
    </location>
</feature>
<sequence>MRLNTLISAALIAAASVCAPVMAQEAAPATEAKPPVKTDVAAVTPAEYANNPEWMLALDLSTGGRVVIQLRPDVAPNHVARVKELARAGFYDGIIFHRVIDGFMAQTGDPTGTGQGGSSMPDLNAELSVYPHLRGTVAMARPADFNGANSQFFIMFQPQLKIDRQYTTFGRVVSGMQYIDAVHRGEPPANPSRIVQASVLADGKPIPPPAMLTERAPAPAAPAITADDLNAPIPPRQ</sequence>
<keyword evidence="3" id="KW-0732">Signal</keyword>
<dbReference type="SUPFAM" id="SSF50891">
    <property type="entry name" value="Cyclophilin-like"/>
    <property type="match status" value="1"/>
</dbReference>
<evidence type="ECO:0000256" key="2">
    <source>
        <dbReference type="ARBA" id="ARBA00023235"/>
    </source>
</evidence>
<name>A0A5C6U9W0_9SPHN</name>
<evidence type="ECO:0000256" key="1">
    <source>
        <dbReference type="ARBA" id="ARBA00023110"/>
    </source>
</evidence>
<dbReference type="AlphaFoldDB" id="A0A5C6U9W0"/>
<dbReference type="InterPro" id="IPR029000">
    <property type="entry name" value="Cyclophilin-like_dom_sf"/>
</dbReference>
<dbReference type="InterPro" id="IPR044666">
    <property type="entry name" value="Cyclophilin_A-like"/>
</dbReference>
<reference evidence="6 7" key="1">
    <citation type="submission" date="2019-08" db="EMBL/GenBank/DDBJ databases">
        <title>Sphingorhabdus soil sp. nov., isolated from arctic soil.</title>
        <authorList>
            <person name="Liu Y."/>
        </authorList>
    </citation>
    <scope>NUCLEOTIDE SEQUENCE [LARGE SCALE GENOMIC DNA]</scope>
    <source>
        <strain evidence="6 7">D-2Q-5-6</strain>
    </source>
</reference>
<feature type="region of interest" description="Disordered" evidence="4">
    <location>
        <begin position="205"/>
        <end position="237"/>
    </location>
</feature>
<comment type="caution">
    <text evidence="6">The sequence shown here is derived from an EMBL/GenBank/DDBJ whole genome shotgun (WGS) entry which is preliminary data.</text>
</comment>
<gene>
    <name evidence="6" type="ORF">FSZ31_10315</name>
</gene>
<feature type="chain" id="PRO_5023160118" description="Peptidyl-prolyl cis-trans isomerase" evidence="3">
    <location>
        <begin position="24"/>
        <end position="237"/>
    </location>
</feature>
<dbReference type="PROSITE" id="PS50072">
    <property type="entry name" value="CSA_PPIASE_2"/>
    <property type="match status" value="1"/>
</dbReference>
<protein>
    <recommendedName>
        <fullName evidence="3">Peptidyl-prolyl cis-trans isomerase</fullName>
        <shortName evidence="3">PPIase</shortName>
        <ecNumber evidence="3">5.2.1.8</ecNumber>
    </recommendedName>
</protein>
<evidence type="ECO:0000256" key="4">
    <source>
        <dbReference type="SAM" id="MobiDB-lite"/>
    </source>
</evidence>